<keyword evidence="4" id="KW-1185">Reference proteome</keyword>
<dbReference type="InterPro" id="IPR020843">
    <property type="entry name" value="ER"/>
</dbReference>
<evidence type="ECO:0000259" key="2">
    <source>
        <dbReference type="SMART" id="SM00829"/>
    </source>
</evidence>
<evidence type="ECO:0000313" key="3">
    <source>
        <dbReference type="EMBL" id="ERK60710.1"/>
    </source>
</evidence>
<protein>
    <submittedName>
        <fullName evidence="3">Zinc-binding dehydrogenase</fullName>
    </submittedName>
</protein>
<organism evidence="3 4">
    <name type="scientific">Propionibacterium acidifaciens F0233</name>
    <dbReference type="NCBI Taxonomy" id="553198"/>
    <lineage>
        <taxon>Bacteria</taxon>
        <taxon>Bacillati</taxon>
        <taxon>Actinomycetota</taxon>
        <taxon>Actinomycetes</taxon>
        <taxon>Propionibacteriales</taxon>
        <taxon>Propionibacteriaceae</taxon>
        <taxon>Propionibacterium</taxon>
    </lineage>
</organism>
<dbReference type="Gene3D" id="3.90.180.10">
    <property type="entry name" value="Medium-chain alcohol dehydrogenases, catalytic domain"/>
    <property type="match status" value="1"/>
</dbReference>
<dbReference type="Pfam" id="PF13602">
    <property type="entry name" value="ADH_zinc_N_2"/>
    <property type="match status" value="1"/>
</dbReference>
<dbReference type="CDD" id="cd05289">
    <property type="entry name" value="MDR_like_2"/>
    <property type="match status" value="1"/>
</dbReference>
<feature type="domain" description="Enoyl reductase (ER)" evidence="2">
    <location>
        <begin position="32"/>
        <end position="319"/>
    </location>
</feature>
<dbReference type="InterPro" id="IPR051603">
    <property type="entry name" value="Zinc-ADH_QOR/CCCR"/>
</dbReference>
<proteinExistence type="predicted"/>
<dbReference type="SUPFAM" id="SSF50129">
    <property type="entry name" value="GroES-like"/>
    <property type="match status" value="1"/>
</dbReference>
<dbReference type="SUPFAM" id="SSF51735">
    <property type="entry name" value="NAD(P)-binding Rossmann-fold domains"/>
    <property type="match status" value="1"/>
</dbReference>
<name>U2QCW9_9ACTN</name>
<dbReference type="AlphaFoldDB" id="U2QCW9"/>
<dbReference type="PANTHER" id="PTHR44154:SF1">
    <property type="entry name" value="QUINONE OXIDOREDUCTASE"/>
    <property type="match status" value="1"/>
</dbReference>
<evidence type="ECO:0000256" key="1">
    <source>
        <dbReference type="ARBA" id="ARBA00022857"/>
    </source>
</evidence>
<dbReference type="InterPro" id="IPR013154">
    <property type="entry name" value="ADH-like_N"/>
</dbReference>
<dbReference type="Pfam" id="PF08240">
    <property type="entry name" value="ADH_N"/>
    <property type="match status" value="1"/>
</dbReference>
<evidence type="ECO:0000313" key="4">
    <source>
        <dbReference type="Proteomes" id="UP000017052"/>
    </source>
</evidence>
<dbReference type="Proteomes" id="UP000017052">
    <property type="component" value="Unassembled WGS sequence"/>
</dbReference>
<dbReference type="PANTHER" id="PTHR44154">
    <property type="entry name" value="QUINONE OXIDOREDUCTASE"/>
    <property type="match status" value="1"/>
</dbReference>
<reference evidence="3" key="1">
    <citation type="submission" date="2013-08" db="EMBL/GenBank/DDBJ databases">
        <authorList>
            <person name="Durkin A.S."/>
            <person name="Haft D.R."/>
            <person name="McCorrison J."/>
            <person name="Torralba M."/>
            <person name="Gillis M."/>
            <person name="Haft D.H."/>
            <person name="Methe B."/>
            <person name="Sutton G."/>
            <person name="Nelson K.E."/>
        </authorList>
    </citation>
    <scope>NUCLEOTIDE SEQUENCE [LARGE SCALE GENOMIC DNA]</scope>
    <source>
        <strain evidence="3">F0233</strain>
    </source>
</reference>
<dbReference type="SMART" id="SM00829">
    <property type="entry name" value="PKS_ER"/>
    <property type="match status" value="1"/>
</dbReference>
<dbReference type="InterPro" id="IPR011032">
    <property type="entry name" value="GroES-like_sf"/>
</dbReference>
<comment type="caution">
    <text evidence="3">The sequence shown here is derived from an EMBL/GenBank/DDBJ whole genome shotgun (WGS) entry which is preliminary data.</text>
</comment>
<dbReference type="EMBL" id="ACVN02000077">
    <property type="protein sequence ID" value="ERK60710.1"/>
    <property type="molecule type" value="Genomic_DNA"/>
</dbReference>
<accession>U2QCW9</accession>
<dbReference type="GO" id="GO:0016491">
    <property type="term" value="F:oxidoreductase activity"/>
    <property type="evidence" value="ECO:0007669"/>
    <property type="project" value="InterPro"/>
</dbReference>
<dbReference type="InterPro" id="IPR036291">
    <property type="entry name" value="NAD(P)-bd_dom_sf"/>
</dbReference>
<dbReference type="Gene3D" id="3.40.50.720">
    <property type="entry name" value="NAD(P)-binding Rossmann-like Domain"/>
    <property type="match status" value="1"/>
</dbReference>
<keyword evidence="1" id="KW-0521">NADP</keyword>
<gene>
    <name evidence="3" type="ORF">HMPREF0682_1041</name>
</gene>
<sequence>MLKRCPKINLSADRYLCLKGMKMKAVVINRTGSADELTYSDLPEPEINSCDIRIKVAAAAVNPVDIKTRSGFLGIDLTFPAVLGWDVSGTVEATGADVTKFKVGDAVMGMIAQSVRRRGTYSEFVVAPETLFASVPEKLPLERAAAVPLAAMAAAQLLDKVNLTQASRVLVTGAAGAVGRVAAQWLLQRGHEVAGLARSSDRDDLTRLGITVVYSDIVEIPRYAFDAVLDTAGISGTIAAVHDKGAFVSVADNRQPEPQRGIIPTKSYVQEDGARLATIAEQVACHSLVVTVGSRYPLSEAAAAHRDFEKGGLRGKVLLIP</sequence>